<comment type="caution">
    <text evidence="2">The sequence shown here is derived from an EMBL/GenBank/DDBJ whole genome shotgun (WGS) entry which is preliminary data.</text>
</comment>
<keyword evidence="3" id="KW-1185">Reference proteome</keyword>
<dbReference type="PANTHER" id="PTHR35997:SF6">
    <property type="entry name" value="COTTON FIBER PROTEIN"/>
    <property type="match status" value="1"/>
</dbReference>
<evidence type="ECO:0000313" key="2">
    <source>
        <dbReference type="EMBL" id="KAL0914427.1"/>
    </source>
</evidence>
<dbReference type="EMBL" id="JANQDX010000012">
    <property type="protein sequence ID" value="KAL0914427.1"/>
    <property type="molecule type" value="Genomic_DNA"/>
</dbReference>
<dbReference type="PANTHER" id="PTHR35997">
    <property type="entry name" value="COTTON FIBER PROTEIN-RELATED"/>
    <property type="match status" value="1"/>
</dbReference>
<keyword evidence="1" id="KW-0472">Membrane</keyword>
<dbReference type="Proteomes" id="UP001552299">
    <property type="component" value="Unassembled WGS sequence"/>
</dbReference>
<feature type="transmembrane region" description="Helical" evidence="1">
    <location>
        <begin position="58"/>
        <end position="75"/>
    </location>
</feature>
<dbReference type="AlphaFoldDB" id="A0ABD0UVL2"/>
<organism evidence="2 3">
    <name type="scientific">Dendrobium thyrsiflorum</name>
    <name type="common">Pinecone-like raceme dendrobium</name>
    <name type="synonym">Orchid</name>
    <dbReference type="NCBI Taxonomy" id="117978"/>
    <lineage>
        <taxon>Eukaryota</taxon>
        <taxon>Viridiplantae</taxon>
        <taxon>Streptophyta</taxon>
        <taxon>Embryophyta</taxon>
        <taxon>Tracheophyta</taxon>
        <taxon>Spermatophyta</taxon>
        <taxon>Magnoliopsida</taxon>
        <taxon>Liliopsida</taxon>
        <taxon>Asparagales</taxon>
        <taxon>Orchidaceae</taxon>
        <taxon>Epidendroideae</taxon>
        <taxon>Malaxideae</taxon>
        <taxon>Dendrobiinae</taxon>
        <taxon>Dendrobium</taxon>
    </lineage>
</organism>
<keyword evidence="1" id="KW-1133">Transmembrane helix</keyword>
<name>A0ABD0UVL2_DENTH</name>
<evidence type="ECO:0008006" key="4">
    <source>
        <dbReference type="Google" id="ProtNLM"/>
    </source>
</evidence>
<evidence type="ECO:0000313" key="3">
    <source>
        <dbReference type="Proteomes" id="UP001552299"/>
    </source>
</evidence>
<sequence>MEQPQKCQNLKPFFFPNSTPSKPLTSISISITILLVISLPIFYISLLHIPPSNLPKDTAFWFLLSNSIIIVIVATDSDTFFSNHDTGTDTSRSIYDEFMLHNKARKQSLMTIEPMEKPLALAREEEEERRKEVIVEEGVKKEEVVYLEEKELLGDSVRSELKEHCDYWSMSDEELNRRVEEFIRFNREIMLQEARKKDLS</sequence>
<protein>
    <recommendedName>
        <fullName evidence="4">DUF4408 domain-containing protein</fullName>
    </recommendedName>
</protein>
<accession>A0ABD0UVL2</accession>
<reference evidence="2 3" key="1">
    <citation type="journal article" date="2024" name="Plant Biotechnol. J.">
        <title>Dendrobium thyrsiflorum genome and its molecular insights into genes involved in important horticultural traits.</title>
        <authorList>
            <person name="Chen B."/>
            <person name="Wang J.Y."/>
            <person name="Zheng P.J."/>
            <person name="Li K.L."/>
            <person name="Liang Y.M."/>
            <person name="Chen X.F."/>
            <person name="Zhang C."/>
            <person name="Zhao X."/>
            <person name="He X."/>
            <person name="Zhang G.Q."/>
            <person name="Liu Z.J."/>
            <person name="Xu Q."/>
        </authorList>
    </citation>
    <scope>NUCLEOTIDE SEQUENCE [LARGE SCALE GENOMIC DNA]</scope>
    <source>
        <strain evidence="2">GZMU011</strain>
    </source>
</reference>
<gene>
    <name evidence="2" type="ORF">M5K25_014773</name>
</gene>
<feature type="transmembrane region" description="Helical" evidence="1">
    <location>
        <begin position="24"/>
        <end position="46"/>
    </location>
</feature>
<proteinExistence type="predicted"/>
<evidence type="ECO:0000256" key="1">
    <source>
        <dbReference type="SAM" id="Phobius"/>
    </source>
</evidence>
<keyword evidence="1" id="KW-0812">Transmembrane</keyword>